<dbReference type="Proteomes" id="UP000094527">
    <property type="component" value="Unassembled WGS sequence"/>
</dbReference>
<sequence>MQNASHHQHHDEIISDFKSRFTVPPQPQPLTPFPHMNTAPQQLLLEEELPPLQPVLPTTPPSPPGLGSTNVRLTCRYCRNEIQTIIEKKPSMVAWISVGVIAICGGIFGCCLIPLCVDSCMDTYHTCPTCGAPVGKYKALDL</sequence>
<dbReference type="AlphaFoldDB" id="A0A1D2MB13"/>
<evidence type="ECO:0000256" key="7">
    <source>
        <dbReference type="ARBA" id="ARBA00023136"/>
    </source>
</evidence>
<evidence type="ECO:0000313" key="11">
    <source>
        <dbReference type="Proteomes" id="UP000094527"/>
    </source>
</evidence>
<keyword evidence="8" id="KW-1133">Transmembrane helix</keyword>
<evidence type="ECO:0000256" key="8">
    <source>
        <dbReference type="SAM" id="Phobius"/>
    </source>
</evidence>
<dbReference type="STRING" id="48709.A0A1D2MB13"/>
<protein>
    <submittedName>
        <fullName evidence="10">Lipopolysaccharide-induced tumor necrosis factor-alpha factor</fullName>
    </submittedName>
</protein>
<dbReference type="PROSITE" id="PS51837">
    <property type="entry name" value="LITAF"/>
    <property type="match status" value="1"/>
</dbReference>
<dbReference type="Pfam" id="PF10601">
    <property type="entry name" value="zf-LITAF-like"/>
    <property type="match status" value="1"/>
</dbReference>
<evidence type="ECO:0000259" key="9">
    <source>
        <dbReference type="PROSITE" id="PS51837"/>
    </source>
</evidence>
<evidence type="ECO:0000256" key="1">
    <source>
        <dbReference type="ARBA" id="ARBA00004414"/>
    </source>
</evidence>
<proteinExistence type="inferred from homology"/>
<dbReference type="InterPro" id="IPR006629">
    <property type="entry name" value="LITAF"/>
</dbReference>
<dbReference type="GO" id="GO:0005634">
    <property type="term" value="C:nucleus"/>
    <property type="evidence" value="ECO:0007669"/>
    <property type="project" value="TreeGrafter"/>
</dbReference>
<keyword evidence="8" id="KW-0812">Transmembrane</keyword>
<accession>A0A1D2MB13</accession>
<evidence type="ECO:0000313" key="10">
    <source>
        <dbReference type="EMBL" id="ODM90160.1"/>
    </source>
</evidence>
<dbReference type="GO" id="GO:0098574">
    <property type="term" value="C:cytoplasmic side of lysosomal membrane"/>
    <property type="evidence" value="ECO:0007669"/>
    <property type="project" value="TreeGrafter"/>
</dbReference>
<evidence type="ECO:0000256" key="6">
    <source>
        <dbReference type="ARBA" id="ARBA00022833"/>
    </source>
</evidence>
<comment type="similarity">
    <text evidence="4">Belongs to the CDIP1/LITAF family.</text>
</comment>
<evidence type="ECO:0000256" key="2">
    <source>
        <dbReference type="ARBA" id="ARBA00004481"/>
    </source>
</evidence>
<reference evidence="10 11" key="1">
    <citation type="journal article" date="2016" name="Genome Biol. Evol.">
        <title>Gene Family Evolution Reflects Adaptation to Soil Environmental Stressors in the Genome of the Collembolan Orchesella cincta.</title>
        <authorList>
            <person name="Faddeeva-Vakhrusheva A."/>
            <person name="Derks M.F."/>
            <person name="Anvar S.Y."/>
            <person name="Agamennone V."/>
            <person name="Suring W."/>
            <person name="Smit S."/>
            <person name="van Straalen N.M."/>
            <person name="Roelofs D."/>
        </authorList>
    </citation>
    <scope>NUCLEOTIDE SEQUENCE [LARGE SCALE GENOMIC DNA]</scope>
    <source>
        <tissue evidence="10">Mixed pool</tissue>
    </source>
</reference>
<dbReference type="GO" id="GO:0098560">
    <property type="term" value="C:cytoplasmic side of late endosome membrane"/>
    <property type="evidence" value="ECO:0007669"/>
    <property type="project" value="TreeGrafter"/>
</dbReference>
<comment type="caution">
    <text evidence="10">The sequence shown here is derived from an EMBL/GenBank/DDBJ whole genome shotgun (WGS) entry which is preliminary data.</text>
</comment>
<feature type="domain" description="LITAF" evidence="9">
    <location>
        <begin position="53"/>
        <end position="139"/>
    </location>
</feature>
<dbReference type="InterPro" id="IPR037519">
    <property type="entry name" value="LITAF_fam"/>
</dbReference>
<dbReference type="PANTHER" id="PTHR23292">
    <property type="entry name" value="LIPOPOLYSACCHARIDE-INDUCED TUMOR NECROSIS FACTOR-ALPHA FACTOR"/>
    <property type="match status" value="1"/>
</dbReference>
<organism evidence="10 11">
    <name type="scientific">Orchesella cincta</name>
    <name type="common">Springtail</name>
    <name type="synonym">Podura cincta</name>
    <dbReference type="NCBI Taxonomy" id="48709"/>
    <lineage>
        <taxon>Eukaryota</taxon>
        <taxon>Metazoa</taxon>
        <taxon>Ecdysozoa</taxon>
        <taxon>Arthropoda</taxon>
        <taxon>Hexapoda</taxon>
        <taxon>Collembola</taxon>
        <taxon>Entomobryomorpha</taxon>
        <taxon>Entomobryoidea</taxon>
        <taxon>Orchesellidae</taxon>
        <taxon>Orchesellinae</taxon>
        <taxon>Orchesella</taxon>
    </lineage>
</organism>
<comment type="subcellular location">
    <subcellularLocation>
        <location evidence="2">Endosome membrane</location>
        <topology evidence="2">Peripheral membrane protein</topology>
    </subcellularLocation>
    <subcellularLocation>
        <location evidence="1">Late endosome membrane</location>
    </subcellularLocation>
    <subcellularLocation>
        <location evidence="3">Lysosome membrane</location>
        <topology evidence="3">Peripheral membrane protein</topology>
        <orientation evidence="3">Cytoplasmic side</orientation>
    </subcellularLocation>
</comment>
<dbReference type="EMBL" id="LJIJ01002136">
    <property type="protein sequence ID" value="ODM90160.1"/>
    <property type="molecule type" value="Genomic_DNA"/>
</dbReference>
<dbReference type="GO" id="GO:0008270">
    <property type="term" value="F:zinc ion binding"/>
    <property type="evidence" value="ECO:0007669"/>
    <property type="project" value="TreeGrafter"/>
</dbReference>
<keyword evidence="11" id="KW-1185">Reference proteome</keyword>
<name>A0A1D2MB13_ORCCI</name>
<keyword evidence="5" id="KW-0479">Metal-binding</keyword>
<evidence type="ECO:0000256" key="4">
    <source>
        <dbReference type="ARBA" id="ARBA00005975"/>
    </source>
</evidence>
<keyword evidence="6" id="KW-0862">Zinc</keyword>
<evidence type="ECO:0000256" key="5">
    <source>
        <dbReference type="ARBA" id="ARBA00022723"/>
    </source>
</evidence>
<dbReference type="OrthoDB" id="4713066at2759"/>
<dbReference type="SMART" id="SM00714">
    <property type="entry name" value="LITAF"/>
    <property type="match status" value="1"/>
</dbReference>
<evidence type="ECO:0000256" key="3">
    <source>
        <dbReference type="ARBA" id="ARBA00004630"/>
    </source>
</evidence>
<gene>
    <name evidence="10" type="ORF">Ocin01_16522</name>
</gene>
<feature type="transmembrane region" description="Helical" evidence="8">
    <location>
        <begin position="92"/>
        <end position="115"/>
    </location>
</feature>
<keyword evidence="7 8" id="KW-0472">Membrane</keyword>
<dbReference type="PANTHER" id="PTHR23292:SF6">
    <property type="entry name" value="FI16602P1-RELATED"/>
    <property type="match status" value="1"/>
</dbReference>